<evidence type="ECO:0000313" key="3">
    <source>
        <dbReference type="EMBL" id="KAK8860649.1"/>
    </source>
</evidence>
<gene>
    <name evidence="3" type="ORF">M9Y10_012314</name>
</gene>
<proteinExistence type="predicted"/>
<protein>
    <submittedName>
        <fullName evidence="3">Uncharacterized protein</fullName>
    </submittedName>
</protein>
<accession>A0ABR2IC50</accession>
<keyword evidence="1" id="KW-0175">Coiled coil</keyword>
<feature type="compositionally biased region" description="Basic and acidic residues" evidence="2">
    <location>
        <begin position="39"/>
        <end position="62"/>
    </location>
</feature>
<reference evidence="3 4" key="1">
    <citation type="submission" date="2024-04" db="EMBL/GenBank/DDBJ databases">
        <title>Tritrichomonas musculus Genome.</title>
        <authorList>
            <person name="Alves-Ferreira E."/>
            <person name="Grigg M."/>
            <person name="Lorenzi H."/>
            <person name="Galac M."/>
        </authorList>
    </citation>
    <scope>NUCLEOTIDE SEQUENCE [LARGE SCALE GENOMIC DNA]</scope>
    <source>
        <strain evidence="3 4">EAF2021</strain>
    </source>
</reference>
<comment type="caution">
    <text evidence="3">The sequence shown here is derived from an EMBL/GenBank/DDBJ whole genome shotgun (WGS) entry which is preliminary data.</text>
</comment>
<evidence type="ECO:0000256" key="1">
    <source>
        <dbReference type="SAM" id="Coils"/>
    </source>
</evidence>
<organism evidence="3 4">
    <name type="scientific">Tritrichomonas musculus</name>
    <dbReference type="NCBI Taxonomy" id="1915356"/>
    <lineage>
        <taxon>Eukaryota</taxon>
        <taxon>Metamonada</taxon>
        <taxon>Parabasalia</taxon>
        <taxon>Tritrichomonadida</taxon>
        <taxon>Tritrichomonadidae</taxon>
        <taxon>Tritrichomonas</taxon>
    </lineage>
</organism>
<feature type="region of interest" description="Disordered" evidence="2">
    <location>
        <begin position="123"/>
        <end position="148"/>
    </location>
</feature>
<sequence length="298" mass="35175">MNGVLSLKQFNRIRAMAIKGNESKKNSNRTNAKSQLSVIHKENEEEVEERASKTFKMNDSKRLQSHIPTFTRNTKVKETLPKLTNNEGKINKKKLANLSPSLIYSRNKNNKLSKIPYRKVQTFEDDETKEATESDSPETNNVKDKNEYNNYDKEFANDNEQFTSNVKEELSDEKEINSNKKDDEFDKAVIEFNNQKDNLDQIEKLNTIPFNISKYNYSNEDQQYEENTSQYRNKIQKLEYEIESLRSRRKKELSVFHEKSLEIKNAHNEKTQLLINNDDVFIESLQKELMKYDQESFL</sequence>
<feature type="compositionally biased region" description="Polar residues" evidence="2">
    <location>
        <begin position="28"/>
        <end position="37"/>
    </location>
</feature>
<evidence type="ECO:0000256" key="2">
    <source>
        <dbReference type="SAM" id="MobiDB-lite"/>
    </source>
</evidence>
<feature type="compositionally biased region" description="Acidic residues" evidence="2">
    <location>
        <begin position="123"/>
        <end position="136"/>
    </location>
</feature>
<feature type="region of interest" description="Disordered" evidence="2">
    <location>
        <begin position="19"/>
        <end position="67"/>
    </location>
</feature>
<evidence type="ECO:0000313" key="4">
    <source>
        <dbReference type="Proteomes" id="UP001470230"/>
    </source>
</evidence>
<dbReference type="Proteomes" id="UP001470230">
    <property type="component" value="Unassembled WGS sequence"/>
</dbReference>
<feature type="coiled-coil region" evidence="1">
    <location>
        <begin position="221"/>
        <end position="255"/>
    </location>
</feature>
<dbReference type="EMBL" id="JAPFFF010000018">
    <property type="protein sequence ID" value="KAK8860649.1"/>
    <property type="molecule type" value="Genomic_DNA"/>
</dbReference>
<name>A0ABR2IC50_9EUKA</name>
<keyword evidence="4" id="KW-1185">Reference proteome</keyword>